<dbReference type="InterPro" id="IPR044930">
    <property type="entry name" value="Homing_endonuclease_His-Me"/>
</dbReference>
<dbReference type="Pfam" id="PF13392">
    <property type="entry name" value="HNH_3"/>
    <property type="match status" value="1"/>
</dbReference>
<dbReference type="InterPro" id="IPR003615">
    <property type="entry name" value="HNH_nuc"/>
</dbReference>
<comment type="caution">
    <text evidence="2">The sequence shown here is derived from an EMBL/GenBank/DDBJ whole genome shotgun (WGS) entry which is preliminary data.</text>
</comment>
<sequence>MKASPSYIEERSIPEPNSGCWLWLLSIGSHGYGQAACDEAITPRNRAGVTTAPRASYIAYKGPIPSGLHIDHLCRNRVCVNPEHLEAVTSEENMKRAAVARGRLRHDNETPEEAKAARAKYVRGWYLQKRLATYGY</sequence>
<dbReference type="EMBL" id="JABWSX010000001">
    <property type="protein sequence ID" value="NVL07764.1"/>
    <property type="molecule type" value="Genomic_DNA"/>
</dbReference>
<keyword evidence="2" id="KW-0255">Endonuclease</keyword>
<evidence type="ECO:0000313" key="2">
    <source>
        <dbReference type="EMBL" id="NVL07764.1"/>
    </source>
</evidence>
<gene>
    <name evidence="2" type="ORF">HU230_18855</name>
</gene>
<reference evidence="2" key="1">
    <citation type="submission" date="2020-06" db="EMBL/GenBank/DDBJ databases">
        <title>Whole Genome Sequence of Bradyrhizobium sp. Strain 66S1MB.</title>
        <authorList>
            <person name="Bromfield E."/>
            <person name="Cloutier S."/>
        </authorList>
    </citation>
    <scope>NUCLEOTIDE SEQUENCE</scope>
    <source>
        <strain evidence="2">66S1MB</strain>
    </source>
</reference>
<dbReference type="SUPFAM" id="SSF54060">
    <property type="entry name" value="His-Me finger endonucleases"/>
    <property type="match status" value="1"/>
</dbReference>
<organism evidence="2">
    <name type="scientific">Bradyrhizobium quebecense</name>
    <dbReference type="NCBI Taxonomy" id="2748629"/>
    <lineage>
        <taxon>Bacteria</taxon>
        <taxon>Pseudomonadati</taxon>
        <taxon>Pseudomonadota</taxon>
        <taxon>Alphaproteobacteria</taxon>
        <taxon>Hyphomicrobiales</taxon>
        <taxon>Nitrobacteraceae</taxon>
        <taxon>Bradyrhizobium</taxon>
    </lineage>
</organism>
<dbReference type="GO" id="GO:0004519">
    <property type="term" value="F:endonuclease activity"/>
    <property type="evidence" value="ECO:0007669"/>
    <property type="project" value="UniProtKB-KW"/>
</dbReference>
<dbReference type="RefSeq" id="WP_176531383.1">
    <property type="nucleotide sequence ID" value="NZ_CP088022.1"/>
</dbReference>
<feature type="domain" description="HNH nuclease" evidence="1">
    <location>
        <begin position="58"/>
        <end position="94"/>
    </location>
</feature>
<protein>
    <submittedName>
        <fullName evidence="2">HNH endonuclease</fullName>
    </submittedName>
</protein>
<accession>A0A973WMM2</accession>
<dbReference type="Gene3D" id="3.90.75.10">
    <property type="entry name" value="Homing Intron 3 (I-ppo) Encoded Endonuclease, Chain A"/>
    <property type="match status" value="1"/>
</dbReference>
<name>A0A973WMM2_9BRAD</name>
<dbReference type="InterPro" id="IPR044925">
    <property type="entry name" value="His-Me_finger_sf"/>
</dbReference>
<evidence type="ECO:0000259" key="1">
    <source>
        <dbReference type="Pfam" id="PF13392"/>
    </source>
</evidence>
<dbReference type="AlphaFoldDB" id="A0A973WMM2"/>
<proteinExistence type="predicted"/>
<keyword evidence="2" id="KW-0378">Hydrolase</keyword>
<keyword evidence="2" id="KW-0540">Nuclease</keyword>